<gene>
    <name evidence="1" type="ORF">WMSIL1_LOCUS532</name>
</gene>
<dbReference type="EMBL" id="CABIJS010000011">
    <property type="protein sequence ID" value="VUZ39118.1"/>
    <property type="molecule type" value="Genomic_DNA"/>
</dbReference>
<dbReference type="AlphaFoldDB" id="A0A564XX47"/>
<dbReference type="Proteomes" id="UP000321570">
    <property type="component" value="Unassembled WGS sequence"/>
</dbReference>
<dbReference type="Gene3D" id="1.25.40.20">
    <property type="entry name" value="Ankyrin repeat-containing domain"/>
    <property type="match status" value="1"/>
</dbReference>
<keyword evidence="2" id="KW-1185">Reference proteome</keyword>
<dbReference type="SUPFAM" id="SSF48403">
    <property type="entry name" value="Ankyrin repeat"/>
    <property type="match status" value="1"/>
</dbReference>
<evidence type="ECO:0000313" key="2">
    <source>
        <dbReference type="Proteomes" id="UP000321570"/>
    </source>
</evidence>
<evidence type="ECO:0008006" key="3">
    <source>
        <dbReference type="Google" id="ProtNLM"/>
    </source>
</evidence>
<organism evidence="1 2">
    <name type="scientific">Hymenolepis diminuta</name>
    <name type="common">Rat tapeworm</name>
    <dbReference type="NCBI Taxonomy" id="6216"/>
    <lineage>
        <taxon>Eukaryota</taxon>
        <taxon>Metazoa</taxon>
        <taxon>Spiralia</taxon>
        <taxon>Lophotrochozoa</taxon>
        <taxon>Platyhelminthes</taxon>
        <taxon>Cestoda</taxon>
        <taxon>Eucestoda</taxon>
        <taxon>Cyclophyllidea</taxon>
        <taxon>Hymenolepididae</taxon>
        <taxon>Hymenolepis</taxon>
    </lineage>
</organism>
<accession>A0A564XX47</accession>
<reference evidence="1 2" key="1">
    <citation type="submission" date="2019-07" db="EMBL/GenBank/DDBJ databases">
        <authorList>
            <person name="Jastrzebski P J."/>
            <person name="Paukszto L."/>
            <person name="Jastrzebski P J."/>
        </authorList>
    </citation>
    <scope>NUCLEOTIDE SEQUENCE [LARGE SCALE GENOMIC DNA]</scope>
    <source>
        <strain evidence="1 2">WMS-il1</strain>
    </source>
</reference>
<name>A0A564XX47_HYMDI</name>
<proteinExistence type="predicted"/>
<evidence type="ECO:0000313" key="1">
    <source>
        <dbReference type="EMBL" id="VUZ39118.1"/>
    </source>
</evidence>
<protein>
    <recommendedName>
        <fullName evidence="3">ANK_REP_REGION domain-containing protein</fullName>
    </recommendedName>
</protein>
<sequence length="317" mass="36018">MDLKMARAIQAFQTSNYSLETVRRLQNSGFDLSQLSGEVTCRLVARNFGLGMKNLIDCGIKIDCVDRRTGNSPLILLAAEGLCGPIRFLIDHLPEEHLRHSNHESKSVLSLLLIRGHGNCGCLEALLQRISLSVFENPSDTSNRVILSVTELLESIKTSSIDRVTGVFKLWISLNYIDLEQETALDLESRTNINEGLTKRTVRAILQDCQSIWADPRTTSFSIYLVFQLIIKLLILGRIRLDFLDCCLKEVESTISVDQPRPLKETQIEQLERIQMRTAQLKRIFEPVAPLKFLTILSLRRYLQRAMRSTTKSFPIT</sequence>
<dbReference type="InterPro" id="IPR036770">
    <property type="entry name" value="Ankyrin_rpt-contain_sf"/>
</dbReference>
<feature type="non-terminal residue" evidence="1">
    <location>
        <position position="317"/>
    </location>
</feature>